<evidence type="ECO:0000256" key="1">
    <source>
        <dbReference type="SAM" id="SignalP"/>
    </source>
</evidence>
<dbReference type="KEGG" id="sroi:IAG44_22985"/>
<gene>
    <name evidence="2" type="ORF">IAG44_22985</name>
</gene>
<dbReference type="Proteomes" id="UP000516052">
    <property type="component" value="Chromosome"/>
</dbReference>
<dbReference type="AlphaFoldDB" id="A0A7H0IGS9"/>
<proteinExistence type="predicted"/>
<feature type="chain" id="PRO_5028837175" evidence="1">
    <location>
        <begin position="27"/>
        <end position="253"/>
    </location>
</feature>
<evidence type="ECO:0000313" key="2">
    <source>
        <dbReference type="EMBL" id="QNP71995.1"/>
    </source>
</evidence>
<feature type="signal peptide" evidence="1">
    <location>
        <begin position="1"/>
        <end position="26"/>
    </location>
</feature>
<organism evidence="2 3">
    <name type="scientific">Streptomyces roseirectus</name>
    <dbReference type="NCBI Taxonomy" id="2768066"/>
    <lineage>
        <taxon>Bacteria</taxon>
        <taxon>Bacillati</taxon>
        <taxon>Actinomycetota</taxon>
        <taxon>Actinomycetes</taxon>
        <taxon>Kitasatosporales</taxon>
        <taxon>Streptomycetaceae</taxon>
        <taxon>Streptomyces</taxon>
    </lineage>
</organism>
<name>A0A7H0IGS9_9ACTN</name>
<accession>A0A7H0IGS9</accession>
<keyword evidence="1" id="KW-0732">Signal</keyword>
<dbReference type="RefSeq" id="WP_187748952.1">
    <property type="nucleotide sequence ID" value="NZ_CP060828.1"/>
</dbReference>
<protein>
    <submittedName>
        <fullName evidence="2">Calcium-binding protein</fullName>
    </submittedName>
</protein>
<reference evidence="2 3" key="1">
    <citation type="submission" date="2020-08" db="EMBL/GenBank/DDBJ databases">
        <title>A novel species.</title>
        <authorList>
            <person name="Gao J."/>
        </authorList>
    </citation>
    <scope>NUCLEOTIDE SEQUENCE [LARGE SCALE GENOMIC DNA]</scope>
    <source>
        <strain evidence="2 3">CRXT-G-22</strain>
    </source>
</reference>
<dbReference type="EMBL" id="CP060828">
    <property type="protein sequence ID" value="QNP71995.1"/>
    <property type="molecule type" value="Genomic_DNA"/>
</dbReference>
<keyword evidence="3" id="KW-1185">Reference proteome</keyword>
<evidence type="ECO:0000313" key="3">
    <source>
        <dbReference type="Proteomes" id="UP000516052"/>
    </source>
</evidence>
<sequence>MRLRATVAVSLGALAVTGLAVPAAQADGGYGNTRITKVVVDGDNKVQLSTSGVKTITVSVTATDNSGIAGADPFDLYGPGYGLLTTGKPVCKAAGATTSTCTASVRLDPRSDDIVTSNAGIWHVDAWIDAKDEDFVWKENAGSFWLQRAAKLAAADATPEPVKKGKLLTVKSGLTRANWDNLKFGGYAGAGVQLQYQKKGAKTWTTLKTVKADSKGNLKTTVKATADGSYRYSFPGNSTTAAVASGADYVDVK</sequence>